<dbReference type="Pfam" id="PF13798">
    <property type="entry name" value="PCYCGC"/>
    <property type="match status" value="1"/>
</dbReference>
<feature type="chain" id="PRO_5039157937" description="Lipoprotein" evidence="1">
    <location>
        <begin position="20"/>
        <end position="164"/>
    </location>
</feature>
<evidence type="ECO:0000313" key="3">
    <source>
        <dbReference type="Proteomes" id="UP000266340"/>
    </source>
</evidence>
<evidence type="ECO:0000313" key="2">
    <source>
        <dbReference type="EMBL" id="RIE03898.1"/>
    </source>
</evidence>
<dbReference type="Proteomes" id="UP000266340">
    <property type="component" value="Unassembled WGS sequence"/>
</dbReference>
<dbReference type="AlphaFoldDB" id="A0A398CT11"/>
<reference evidence="2 3" key="1">
    <citation type="submission" date="2018-09" db="EMBL/GenBank/DDBJ databases">
        <title>Cohnella cavernae sp. nov., isolated from a karst cave.</title>
        <authorList>
            <person name="Zhu H."/>
        </authorList>
    </citation>
    <scope>NUCLEOTIDE SEQUENCE [LARGE SCALE GENOMIC DNA]</scope>
    <source>
        <strain evidence="2 3">K2E09-144</strain>
    </source>
</reference>
<comment type="caution">
    <text evidence="2">The sequence shown here is derived from an EMBL/GenBank/DDBJ whole genome shotgun (WGS) entry which is preliminary data.</text>
</comment>
<organism evidence="2 3">
    <name type="scientific">Cohnella faecalis</name>
    <dbReference type="NCBI Taxonomy" id="2315694"/>
    <lineage>
        <taxon>Bacteria</taxon>
        <taxon>Bacillati</taxon>
        <taxon>Bacillota</taxon>
        <taxon>Bacilli</taxon>
        <taxon>Bacillales</taxon>
        <taxon>Paenibacillaceae</taxon>
        <taxon>Cohnella</taxon>
    </lineage>
</organism>
<feature type="signal peptide" evidence="1">
    <location>
        <begin position="1"/>
        <end position="19"/>
    </location>
</feature>
<dbReference type="EMBL" id="QXJM01000029">
    <property type="protein sequence ID" value="RIE03898.1"/>
    <property type="molecule type" value="Genomic_DNA"/>
</dbReference>
<accession>A0A398CT11</accession>
<protein>
    <recommendedName>
        <fullName evidence="4">Lipoprotein</fullName>
    </recommendedName>
</protein>
<keyword evidence="3" id="KW-1185">Reference proteome</keyword>
<dbReference type="RefSeq" id="WP_119148575.1">
    <property type="nucleotide sequence ID" value="NZ_JBHSOV010000006.1"/>
</dbReference>
<keyword evidence="1" id="KW-0732">Signal</keyword>
<sequence length="164" mass="17957">MKRRLFWLFTVAAFLFVAAACGKSAGGNSETHSEHAANGDLRETTASVQKLPAFLSDQRKEIQLAYQVAGTLSDTLQWIPCYCGCGESAGHKSNLSCFIHEIREDGTVVWDDHGTRCMTCLNIALQSAELSKQGKSHLEIRQYIDAQYGKGGFAKPTDTPMPQA</sequence>
<dbReference type="PROSITE" id="PS51257">
    <property type="entry name" value="PROKAR_LIPOPROTEIN"/>
    <property type="match status" value="1"/>
</dbReference>
<proteinExistence type="predicted"/>
<gene>
    <name evidence="2" type="ORF">D3H35_07980</name>
</gene>
<dbReference type="InterPro" id="IPR025673">
    <property type="entry name" value="PCYCGC"/>
</dbReference>
<evidence type="ECO:0000256" key="1">
    <source>
        <dbReference type="SAM" id="SignalP"/>
    </source>
</evidence>
<dbReference type="OrthoDB" id="2654667at2"/>
<name>A0A398CT11_9BACL</name>
<evidence type="ECO:0008006" key="4">
    <source>
        <dbReference type="Google" id="ProtNLM"/>
    </source>
</evidence>